<dbReference type="Proteomes" id="UP000600918">
    <property type="component" value="Unassembled WGS sequence"/>
</dbReference>
<protein>
    <submittedName>
        <fullName evidence="2">Uncharacterized protein</fullName>
    </submittedName>
</protein>
<evidence type="ECO:0000313" key="2">
    <source>
        <dbReference type="EMBL" id="KAF7402047.1"/>
    </source>
</evidence>
<feature type="compositionally biased region" description="Gly residues" evidence="1">
    <location>
        <begin position="72"/>
        <end position="90"/>
    </location>
</feature>
<evidence type="ECO:0000313" key="3">
    <source>
        <dbReference type="Proteomes" id="UP000600918"/>
    </source>
</evidence>
<name>A0A834NAD4_VESPE</name>
<accession>A0A834NAD4</accession>
<keyword evidence="3" id="KW-1185">Reference proteome</keyword>
<comment type="caution">
    <text evidence="2">The sequence shown here is derived from an EMBL/GenBank/DDBJ whole genome shotgun (WGS) entry which is preliminary data.</text>
</comment>
<organism evidence="2 3">
    <name type="scientific">Vespula pensylvanica</name>
    <name type="common">Western yellow jacket</name>
    <name type="synonym">Wasp</name>
    <dbReference type="NCBI Taxonomy" id="30213"/>
    <lineage>
        <taxon>Eukaryota</taxon>
        <taxon>Metazoa</taxon>
        <taxon>Ecdysozoa</taxon>
        <taxon>Arthropoda</taxon>
        <taxon>Hexapoda</taxon>
        <taxon>Insecta</taxon>
        <taxon>Pterygota</taxon>
        <taxon>Neoptera</taxon>
        <taxon>Endopterygota</taxon>
        <taxon>Hymenoptera</taxon>
        <taxon>Apocrita</taxon>
        <taxon>Aculeata</taxon>
        <taxon>Vespoidea</taxon>
        <taxon>Vespidae</taxon>
        <taxon>Vespinae</taxon>
        <taxon>Vespula</taxon>
    </lineage>
</organism>
<evidence type="ECO:0000256" key="1">
    <source>
        <dbReference type="SAM" id="MobiDB-lite"/>
    </source>
</evidence>
<gene>
    <name evidence="2" type="ORF">H0235_015383</name>
</gene>
<reference evidence="2" key="1">
    <citation type="journal article" date="2020" name="G3 (Bethesda)">
        <title>High-Quality Assemblies for Three Invasive Social Wasps from the &lt;i&gt;Vespula&lt;/i&gt; Genus.</title>
        <authorList>
            <person name="Harrop T.W.R."/>
            <person name="Guhlin J."/>
            <person name="McLaughlin G.M."/>
            <person name="Permina E."/>
            <person name="Stockwell P."/>
            <person name="Gilligan J."/>
            <person name="Le Lec M.F."/>
            <person name="Gruber M.A.M."/>
            <person name="Quinn O."/>
            <person name="Lovegrove M."/>
            <person name="Duncan E.J."/>
            <person name="Remnant E.J."/>
            <person name="Van Eeckhoven J."/>
            <person name="Graham B."/>
            <person name="Knapp R.A."/>
            <person name="Langford K.W."/>
            <person name="Kronenberg Z."/>
            <person name="Press M.O."/>
            <person name="Eacker S.M."/>
            <person name="Wilson-Rankin E.E."/>
            <person name="Purcell J."/>
            <person name="Lester P.J."/>
            <person name="Dearden P.K."/>
        </authorList>
    </citation>
    <scope>NUCLEOTIDE SEQUENCE</scope>
    <source>
        <strain evidence="2">Volc-1</strain>
    </source>
</reference>
<proteinExistence type="predicted"/>
<dbReference type="AlphaFoldDB" id="A0A834NAD4"/>
<dbReference type="EMBL" id="JACSDY010000017">
    <property type="protein sequence ID" value="KAF7402047.1"/>
    <property type="molecule type" value="Genomic_DNA"/>
</dbReference>
<sequence>MAAVVGVIRSEKGESVSRSAVLYYQPHQLSRSASETLRVLSKKITFLVLDSRTIHYGVDLNIGNHNQRRKSGGGSSSSGGGDAGGGVCGDGDGDGMVVVV</sequence>
<feature type="region of interest" description="Disordered" evidence="1">
    <location>
        <begin position="61"/>
        <end position="100"/>
    </location>
</feature>